<dbReference type="Gene3D" id="3.90.550.10">
    <property type="entry name" value="Spore Coat Polysaccharide Biosynthesis Protein SpsA, Chain A"/>
    <property type="match status" value="1"/>
</dbReference>
<evidence type="ECO:0000256" key="6">
    <source>
        <dbReference type="ARBA" id="ARBA00022989"/>
    </source>
</evidence>
<gene>
    <name evidence="9" type="ORF">PACLA_8A026915</name>
</gene>
<dbReference type="InterPro" id="IPR008166">
    <property type="entry name" value="Glyco_transf_92"/>
</dbReference>
<dbReference type="AlphaFoldDB" id="A0A6S7I1J0"/>
<comment type="caution">
    <text evidence="9">The sequence shown here is derived from an EMBL/GenBank/DDBJ whole genome shotgun (WGS) entry which is preliminary data.</text>
</comment>
<dbReference type="SUPFAM" id="SSF53448">
    <property type="entry name" value="Nucleotide-diphospho-sugar transferases"/>
    <property type="match status" value="1"/>
</dbReference>
<accession>A0A6S7I1J0</accession>
<comment type="similarity">
    <text evidence="2 8">Belongs to the glycosyltransferase 92 family.</text>
</comment>
<name>A0A6S7I1J0_PARCT</name>
<sequence length="368" mass="43515">MASAELSEWKMGRIGRYNKSWIMKAFLHIGIIFLLLNSFIFIVVPNLYPYGYAHYLFGVPVELPECKPNSEKYYLTITTIVRNRAKYMPEWMEFHLLQGVEHVYLYDNNSTDNLEETLRPYIKANLLTIKQFPKKVITLFDGTEEILTQKLFLKETIESHACDTRWMAMLDSDEFILPGTGSGNKGLRDILKLYETYSALVMPWVYFTSNGWTRTPQNKLIIEAYTRRWKIPKHTWKQIIQPKRTNRVYSAHNFGSISGYHAVNENMIPFANWPAMFNGLMTKKFYKSENFYSYDVIRLHHYKLRSAEDWERRKMIGEISGTDTGLGKRAMKEHWDEFFMLDAVESLTDNIMLEYVEPSKENMRKRFL</sequence>
<evidence type="ECO:0000313" key="10">
    <source>
        <dbReference type="Proteomes" id="UP001152795"/>
    </source>
</evidence>
<dbReference type="InterPro" id="IPR029044">
    <property type="entry name" value="Nucleotide-diphossugar_trans"/>
</dbReference>
<dbReference type="PANTHER" id="PTHR21461">
    <property type="entry name" value="GLYCOSYLTRANSFERASE FAMILY 92 PROTEIN"/>
    <property type="match status" value="1"/>
</dbReference>
<reference evidence="9" key="1">
    <citation type="submission" date="2020-04" db="EMBL/GenBank/DDBJ databases">
        <authorList>
            <person name="Alioto T."/>
            <person name="Alioto T."/>
            <person name="Gomez Garrido J."/>
        </authorList>
    </citation>
    <scope>NUCLEOTIDE SEQUENCE</scope>
    <source>
        <strain evidence="9">A484AB</strain>
    </source>
</reference>
<feature type="transmembrane region" description="Helical" evidence="8">
    <location>
        <begin position="21"/>
        <end position="44"/>
    </location>
</feature>
<keyword evidence="5 8" id="KW-0812">Transmembrane</keyword>
<organism evidence="9 10">
    <name type="scientific">Paramuricea clavata</name>
    <name type="common">Red gorgonian</name>
    <name type="synonym">Violescent sea-whip</name>
    <dbReference type="NCBI Taxonomy" id="317549"/>
    <lineage>
        <taxon>Eukaryota</taxon>
        <taxon>Metazoa</taxon>
        <taxon>Cnidaria</taxon>
        <taxon>Anthozoa</taxon>
        <taxon>Octocorallia</taxon>
        <taxon>Malacalcyonacea</taxon>
        <taxon>Plexauridae</taxon>
        <taxon>Paramuricea</taxon>
    </lineage>
</organism>
<dbReference type="Pfam" id="PF01697">
    <property type="entry name" value="Glyco_transf_92"/>
    <property type="match status" value="1"/>
</dbReference>
<keyword evidence="7 8" id="KW-0472">Membrane</keyword>
<dbReference type="EC" id="2.4.1.-" evidence="8"/>
<dbReference type="GO" id="GO:0005737">
    <property type="term" value="C:cytoplasm"/>
    <property type="evidence" value="ECO:0007669"/>
    <property type="project" value="TreeGrafter"/>
</dbReference>
<dbReference type="GO" id="GO:0016757">
    <property type="term" value="F:glycosyltransferase activity"/>
    <property type="evidence" value="ECO:0007669"/>
    <property type="project" value="UniProtKB-UniRule"/>
</dbReference>
<evidence type="ECO:0000256" key="2">
    <source>
        <dbReference type="ARBA" id="ARBA00007647"/>
    </source>
</evidence>
<comment type="subcellular location">
    <subcellularLocation>
        <location evidence="1">Membrane</location>
        <topology evidence="1">Single-pass membrane protein</topology>
    </subcellularLocation>
</comment>
<keyword evidence="10" id="KW-1185">Reference proteome</keyword>
<evidence type="ECO:0000256" key="4">
    <source>
        <dbReference type="ARBA" id="ARBA00022679"/>
    </source>
</evidence>
<dbReference type="OrthoDB" id="10004529at2759"/>
<dbReference type="GO" id="GO:0016020">
    <property type="term" value="C:membrane"/>
    <property type="evidence" value="ECO:0007669"/>
    <property type="project" value="UniProtKB-SubCell"/>
</dbReference>
<protein>
    <recommendedName>
        <fullName evidence="8">Glycosyltransferase family 92 protein</fullName>
        <ecNumber evidence="8">2.4.1.-</ecNumber>
    </recommendedName>
</protein>
<dbReference type="Proteomes" id="UP001152795">
    <property type="component" value="Unassembled WGS sequence"/>
</dbReference>
<evidence type="ECO:0000256" key="3">
    <source>
        <dbReference type="ARBA" id="ARBA00022676"/>
    </source>
</evidence>
<evidence type="ECO:0000256" key="1">
    <source>
        <dbReference type="ARBA" id="ARBA00004167"/>
    </source>
</evidence>
<evidence type="ECO:0000256" key="5">
    <source>
        <dbReference type="ARBA" id="ARBA00022692"/>
    </source>
</evidence>
<evidence type="ECO:0000256" key="8">
    <source>
        <dbReference type="RuleBase" id="RU366017"/>
    </source>
</evidence>
<keyword evidence="6 8" id="KW-1133">Transmembrane helix</keyword>
<keyword evidence="3 8" id="KW-0328">Glycosyltransferase</keyword>
<dbReference type="EMBL" id="CACRXK020003811">
    <property type="protein sequence ID" value="CAB4000332.1"/>
    <property type="molecule type" value="Genomic_DNA"/>
</dbReference>
<keyword evidence="4 8" id="KW-0808">Transferase</keyword>
<evidence type="ECO:0000313" key="9">
    <source>
        <dbReference type="EMBL" id="CAB4000332.1"/>
    </source>
</evidence>
<dbReference type="PANTHER" id="PTHR21461:SF69">
    <property type="entry name" value="GLYCOSYLTRANSFERASE FAMILY 92 PROTEIN"/>
    <property type="match status" value="1"/>
</dbReference>
<evidence type="ECO:0000256" key="7">
    <source>
        <dbReference type="ARBA" id="ARBA00023136"/>
    </source>
</evidence>
<proteinExistence type="inferred from homology"/>